<sequence length="101" mass="11185">METRAGGMGSSGWAVERKVRVATTSVINGRTEGSSCKHIEAIPTAWFKWVSHVREPLRVSENRLRLRRKQVVEVSVDDGRIGLLVKVLKASSHPTSYGHSC</sequence>
<name>A0A5A7R4M2_STRAF</name>
<dbReference type="EMBL" id="BKCP01009626">
    <property type="protein sequence ID" value="GER51324.1"/>
    <property type="molecule type" value="Genomic_DNA"/>
</dbReference>
<evidence type="ECO:0000313" key="2">
    <source>
        <dbReference type="Proteomes" id="UP000325081"/>
    </source>
</evidence>
<keyword evidence="2" id="KW-1185">Reference proteome</keyword>
<proteinExistence type="predicted"/>
<gene>
    <name evidence="1" type="ORF">STAS_28694</name>
</gene>
<accession>A0A5A7R4M2</accession>
<keyword evidence="1" id="KW-0238">DNA-binding</keyword>
<evidence type="ECO:0000313" key="1">
    <source>
        <dbReference type="EMBL" id="GER51324.1"/>
    </source>
</evidence>
<dbReference type="AlphaFoldDB" id="A0A5A7R4M2"/>
<dbReference type="Proteomes" id="UP000325081">
    <property type="component" value="Unassembled WGS sequence"/>
</dbReference>
<protein>
    <submittedName>
        <fullName evidence="1">Integrase-type DNA-binding superfamily protein</fullName>
    </submittedName>
</protein>
<comment type="caution">
    <text evidence="1">The sequence shown here is derived from an EMBL/GenBank/DDBJ whole genome shotgun (WGS) entry which is preliminary data.</text>
</comment>
<organism evidence="1 2">
    <name type="scientific">Striga asiatica</name>
    <name type="common">Asiatic witchweed</name>
    <name type="synonym">Buchnera asiatica</name>
    <dbReference type="NCBI Taxonomy" id="4170"/>
    <lineage>
        <taxon>Eukaryota</taxon>
        <taxon>Viridiplantae</taxon>
        <taxon>Streptophyta</taxon>
        <taxon>Embryophyta</taxon>
        <taxon>Tracheophyta</taxon>
        <taxon>Spermatophyta</taxon>
        <taxon>Magnoliopsida</taxon>
        <taxon>eudicotyledons</taxon>
        <taxon>Gunneridae</taxon>
        <taxon>Pentapetalae</taxon>
        <taxon>asterids</taxon>
        <taxon>lamiids</taxon>
        <taxon>Lamiales</taxon>
        <taxon>Orobanchaceae</taxon>
        <taxon>Buchnereae</taxon>
        <taxon>Striga</taxon>
    </lineage>
</organism>
<reference evidence="2" key="1">
    <citation type="journal article" date="2019" name="Curr. Biol.">
        <title>Genome Sequence of Striga asiatica Provides Insight into the Evolution of Plant Parasitism.</title>
        <authorList>
            <person name="Yoshida S."/>
            <person name="Kim S."/>
            <person name="Wafula E.K."/>
            <person name="Tanskanen J."/>
            <person name="Kim Y.M."/>
            <person name="Honaas L."/>
            <person name="Yang Z."/>
            <person name="Spallek T."/>
            <person name="Conn C.E."/>
            <person name="Ichihashi Y."/>
            <person name="Cheong K."/>
            <person name="Cui S."/>
            <person name="Der J.P."/>
            <person name="Gundlach H."/>
            <person name="Jiao Y."/>
            <person name="Hori C."/>
            <person name="Ishida J.K."/>
            <person name="Kasahara H."/>
            <person name="Kiba T."/>
            <person name="Kim M.S."/>
            <person name="Koo N."/>
            <person name="Laohavisit A."/>
            <person name="Lee Y.H."/>
            <person name="Lumba S."/>
            <person name="McCourt P."/>
            <person name="Mortimer J.C."/>
            <person name="Mutuku J.M."/>
            <person name="Nomura T."/>
            <person name="Sasaki-Sekimoto Y."/>
            <person name="Seto Y."/>
            <person name="Wang Y."/>
            <person name="Wakatake T."/>
            <person name="Sakakibara H."/>
            <person name="Demura T."/>
            <person name="Yamaguchi S."/>
            <person name="Yoneyama K."/>
            <person name="Manabe R.I."/>
            <person name="Nelson D.C."/>
            <person name="Schulman A.H."/>
            <person name="Timko M.P."/>
            <person name="dePamphilis C.W."/>
            <person name="Choi D."/>
            <person name="Shirasu K."/>
        </authorList>
    </citation>
    <scope>NUCLEOTIDE SEQUENCE [LARGE SCALE GENOMIC DNA]</scope>
    <source>
        <strain evidence="2">cv. UVA1</strain>
    </source>
</reference>
<dbReference type="GO" id="GO:0003677">
    <property type="term" value="F:DNA binding"/>
    <property type="evidence" value="ECO:0007669"/>
    <property type="project" value="UniProtKB-KW"/>
</dbReference>